<keyword evidence="1" id="KW-0677">Repeat</keyword>
<dbReference type="Pfam" id="PF13041">
    <property type="entry name" value="PPR_2"/>
    <property type="match status" value="2"/>
</dbReference>
<dbReference type="FunFam" id="1.25.40.10:FF:000277">
    <property type="entry name" value="Pentatricopeptide repeat-containing protein, mitochondrial"/>
    <property type="match status" value="1"/>
</dbReference>
<proteinExistence type="predicted"/>
<evidence type="ECO:0000256" key="1">
    <source>
        <dbReference type="ARBA" id="ARBA00022737"/>
    </source>
</evidence>
<dbReference type="Proteomes" id="UP000652761">
    <property type="component" value="Unassembled WGS sequence"/>
</dbReference>
<dbReference type="InterPro" id="IPR046848">
    <property type="entry name" value="E_motif"/>
</dbReference>
<dbReference type="InterPro" id="IPR046960">
    <property type="entry name" value="PPR_At4g14850-like_plant"/>
</dbReference>
<evidence type="ECO:0000313" key="3">
    <source>
        <dbReference type="EMBL" id="MQM22990.1"/>
    </source>
</evidence>
<organism evidence="3 4">
    <name type="scientific">Colocasia esculenta</name>
    <name type="common">Wild taro</name>
    <name type="synonym">Arum esculentum</name>
    <dbReference type="NCBI Taxonomy" id="4460"/>
    <lineage>
        <taxon>Eukaryota</taxon>
        <taxon>Viridiplantae</taxon>
        <taxon>Streptophyta</taxon>
        <taxon>Embryophyta</taxon>
        <taxon>Tracheophyta</taxon>
        <taxon>Spermatophyta</taxon>
        <taxon>Magnoliopsida</taxon>
        <taxon>Liliopsida</taxon>
        <taxon>Araceae</taxon>
        <taxon>Aroideae</taxon>
        <taxon>Colocasieae</taxon>
        <taxon>Colocasia</taxon>
    </lineage>
</organism>
<protein>
    <recommendedName>
        <fullName evidence="5">Pentatricopeptide repeat-containing protein</fullName>
    </recommendedName>
</protein>
<dbReference type="Pfam" id="PF01535">
    <property type="entry name" value="PPR"/>
    <property type="match status" value="2"/>
</dbReference>
<dbReference type="PROSITE" id="PS51375">
    <property type="entry name" value="PPR"/>
    <property type="match status" value="3"/>
</dbReference>
<dbReference type="NCBIfam" id="TIGR00756">
    <property type="entry name" value="PPR"/>
    <property type="match status" value="3"/>
</dbReference>
<dbReference type="PANTHER" id="PTHR47926:SF401">
    <property type="entry name" value="PENTATRICOPEPTIDE REPEAT-CONTAINING PROTEIN"/>
    <property type="match status" value="1"/>
</dbReference>
<feature type="repeat" description="PPR" evidence="2">
    <location>
        <begin position="322"/>
        <end position="356"/>
    </location>
</feature>
<feature type="repeat" description="PPR" evidence="2">
    <location>
        <begin position="186"/>
        <end position="216"/>
    </location>
</feature>
<gene>
    <name evidence="3" type="ORF">Taro_056051</name>
</gene>
<name>A0A843XVF8_COLES</name>
<feature type="repeat" description="PPR" evidence="2">
    <location>
        <begin position="217"/>
        <end position="251"/>
    </location>
</feature>
<dbReference type="Pfam" id="PF20431">
    <property type="entry name" value="E_motif"/>
    <property type="match status" value="1"/>
</dbReference>
<dbReference type="GO" id="GO:0005737">
    <property type="term" value="C:cytoplasm"/>
    <property type="evidence" value="ECO:0007669"/>
    <property type="project" value="UniProtKB-ARBA"/>
</dbReference>
<accession>A0A843XVF8</accession>
<dbReference type="AlphaFoldDB" id="A0A843XVF8"/>
<dbReference type="GO" id="GO:0016556">
    <property type="term" value="P:mRNA modification"/>
    <property type="evidence" value="ECO:0007669"/>
    <property type="project" value="UniProtKB-ARBA"/>
</dbReference>
<evidence type="ECO:0000256" key="2">
    <source>
        <dbReference type="PROSITE-ProRule" id="PRU00708"/>
    </source>
</evidence>
<reference evidence="3" key="1">
    <citation type="submission" date="2017-07" db="EMBL/GenBank/DDBJ databases">
        <title>Taro Niue Genome Assembly and Annotation.</title>
        <authorList>
            <person name="Atibalentja N."/>
            <person name="Keating K."/>
            <person name="Fields C.J."/>
        </authorList>
    </citation>
    <scope>NUCLEOTIDE SEQUENCE</scope>
    <source>
        <strain evidence="3">Niue_2</strain>
        <tissue evidence="3">Leaf</tissue>
    </source>
</reference>
<dbReference type="GO" id="GO:0003723">
    <property type="term" value="F:RNA binding"/>
    <property type="evidence" value="ECO:0007669"/>
    <property type="project" value="InterPro"/>
</dbReference>
<sequence>MAAELPLSSLSRLIRRCRSMKQLHQIHAHVIIAPHLAVASPDSTVSFLLSRLLFCCATSPSGSLHYAVALFRAIPDPDLFAYNTMIRALAGGRGAAATTTFPHDSLPLYRQMLRRGVQPDHLTFPFLIRCCTCRKDPLVGSAIHAHVVRFGFEADLYVGNTLISMYAACRLPDGLRQVFEKMPKRDIVSWNSILIGYLRCGELDAALALFMGMEKRNTVTWNSIITGFVQGGRAKEALDLFHEMQYSGDGGVRPDKVTVASVISACAALGALDQGRWVHGYLKSRKLDLDVVIGTALIDMYGKCGCLERAMEVFDQEIEKKDVLAWTAMVSACAVNGQGEEALRLLFDMERRGVRPNHVTFGAVLSACAHSGMVAEGRWCFDMMQQKYSVEPNAQHYACMAGLLGRAGLFEDAMLLIRSMPVEPDVFVWGALLGACQMHGNLVLGERIASYLIELDPSNHAFYVVLSDLYAKGNKSDDVKRIWAFMRTRGIKKLSPGCSMIEVDGQVQEFSVNGAAEIAMEEILRLLNGIGEQLKSVGHVFNISEFPEPH</sequence>
<evidence type="ECO:0000313" key="4">
    <source>
        <dbReference type="Proteomes" id="UP000652761"/>
    </source>
</evidence>
<evidence type="ECO:0008006" key="5">
    <source>
        <dbReference type="Google" id="ProtNLM"/>
    </source>
</evidence>
<dbReference type="InterPro" id="IPR002885">
    <property type="entry name" value="PPR_rpt"/>
</dbReference>
<dbReference type="PANTHER" id="PTHR47926">
    <property type="entry name" value="PENTATRICOPEPTIDE REPEAT-CONTAINING PROTEIN"/>
    <property type="match status" value="1"/>
</dbReference>
<keyword evidence="4" id="KW-1185">Reference proteome</keyword>
<dbReference type="EMBL" id="NMUH01014678">
    <property type="protein sequence ID" value="MQM22990.1"/>
    <property type="molecule type" value="Genomic_DNA"/>
</dbReference>
<dbReference type="Gene3D" id="1.25.40.10">
    <property type="entry name" value="Tetratricopeptide repeat domain"/>
    <property type="match status" value="4"/>
</dbReference>
<comment type="caution">
    <text evidence="3">The sequence shown here is derived from an EMBL/GenBank/DDBJ whole genome shotgun (WGS) entry which is preliminary data.</text>
</comment>
<dbReference type="OrthoDB" id="185373at2759"/>
<dbReference type="FunFam" id="1.25.40.10:FF:000348">
    <property type="entry name" value="Pentatricopeptide repeat-containing protein chloroplastic"/>
    <property type="match status" value="1"/>
</dbReference>
<dbReference type="InterPro" id="IPR011990">
    <property type="entry name" value="TPR-like_helical_dom_sf"/>
</dbReference>